<name>A0A939JXJ3_9HYPH</name>
<dbReference type="GO" id="GO:0044183">
    <property type="term" value="F:protein folding chaperone"/>
    <property type="evidence" value="ECO:0007669"/>
    <property type="project" value="TreeGrafter"/>
</dbReference>
<comment type="function">
    <text evidence="10 12">Involved in protein export. Acts as a chaperone by maintaining the newly synthesized protein in an open conformation. Functions as a peptidyl-prolyl cis-trans isomerase.</text>
</comment>
<dbReference type="InterPro" id="IPR036611">
    <property type="entry name" value="Trigger_fac_ribosome-bd_sf"/>
</dbReference>
<dbReference type="Gene3D" id="1.10.3120.10">
    <property type="entry name" value="Trigger factor, C-terminal domain"/>
    <property type="match status" value="1"/>
</dbReference>
<evidence type="ECO:0000256" key="5">
    <source>
        <dbReference type="ARBA" id="ARBA00022618"/>
    </source>
</evidence>
<dbReference type="FunFam" id="3.10.50.40:FF:000001">
    <property type="entry name" value="Trigger factor"/>
    <property type="match status" value="1"/>
</dbReference>
<dbReference type="PIRSF" id="PIRSF003095">
    <property type="entry name" value="Trigger_factor"/>
    <property type="match status" value="1"/>
</dbReference>
<keyword evidence="7 12" id="KW-0143">Chaperone</keyword>
<dbReference type="PANTHER" id="PTHR30560">
    <property type="entry name" value="TRIGGER FACTOR CHAPERONE AND PEPTIDYL-PROLYL CIS/TRANS ISOMERASE"/>
    <property type="match status" value="1"/>
</dbReference>
<evidence type="ECO:0000256" key="13">
    <source>
        <dbReference type="PROSITE-ProRule" id="PRU00277"/>
    </source>
</evidence>
<dbReference type="InterPro" id="IPR008880">
    <property type="entry name" value="Trigger_fac_C"/>
</dbReference>
<keyword evidence="8 12" id="KW-0413">Isomerase</keyword>
<dbReference type="NCBIfam" id="TIGR00115">
    <property type="entry name" value="tig"/>
    <property type="match status" value="1"/>
</dbReference>
<gene>
    <name evidence="12" type="primary">tig</name>
    <name evidence="16" type="ORF">J1C48_12625</name>
</gene>
<dbReference type="Gene3D" id="3.10.50.40">
    <property type="match status" value="1"/>
</dbReference>
<dbReference type="SUPFAM" id="SSF109998">
    <property type="entry name" value="Triger factor/SurA peptide-binding domain-like"/>
    <property type="match status" value="1"/>
</dbReference>
<dbReference type="Pfam" id="PF05697">
    <property type="entry name" value="Trigger_N"/>
    <property type="match status" value="1"/>
</dbReference>
<keyword evidence="17" id="KW-1185">Reference proteome</keyword>
<dbReference type="PROSITE" id="PS50059">
    <property type="entry name" value="FKBP_PPIASE"/>
    <property type="match status" value="1"/>
</dbReference>
<dbReference type="InterPro" id="IPR008881">
    <property type="entry name" value="Trigger_fac_ribosome-bd_bac"/>
</dbReference>
<comment type="similarity">
    <text evidence="2 12 14">Belongs to the FKBP-type PPIase family. Tig subfamily.</text>
</comment>
<evidence type="ECO:0000256" key="12">
    <source>
        <dbReference type="HAMAP-Rule" id="MF_00303"/>
    </source>
</evidence>
<evidence type="ECO:0000256" key="11">
    <source>
        <dbReference type="ARBA" id="ARBA00029986"/>
    </source>
</evidence>
<evidence type="ECO:0000256" key="7">
    <source>
        <dbReference type="ARBA" id="ARBA00023186"/>
    </source>
</evidence>
<evidence type="ECO:0000259" key="15">
    <source>
        <dbReference type="PROSITE" id="PS50059"/>
    </source>
</evidence>
<evidence type="ECO:0000256" key="2">
    <source>
        <dbReference type="ARBA" id="ARBA00005464"/>
    </source>
</evidence>
<evidence type="ECO:0000256" key="6">
    <source>
        <dbReference type="ARBA" id="ARBA00023110"/>
    </source>
</evidence>
<dbReference type="PANTHER" id="PTHR30560:SF3">
    <property type="entry name" value="TRIGGER FACTOR-LIKE PROTEIN TIG, CHLOROPLASTIC"/>
    <property type="match status" value="1"/>
</dbReference>
<evidence type="ECO:0000313" key="16">
    <source>
        <dbReference type="EMBL" id="MBO0663426.1"/>
    </source>
</evidence>
<dbReference type="Pfam" id="PF05698">
    <property type="entry name" value="Trigger_C"/>
    <property type="match status" value="1"/>
</dbReference>
<dbReference type="Proteomes" id="UP000664122">
    <property type="component" value="Unassembled WGS sequence"/>
</dbReference>
<dbReference type="GO" id="GO:0051301">
    <property type="term" value="P:cell division"/>
    <property type="evidence" value="ECO:0007669"/>
    <property type="project" value="UniProtKB-KW"/>
</dbReference>
<dbReference type="InterPro" id="IPR046357">
    <property type="entry name" value="PPIase_dom_sf"/>
</dbReference>
<comment type="domain">
    <text evidence="12">Consists of 3 domains; the N-terminus binds the ribosome, the middle domain has PPIase activity, while the C-terminus has intrinsic chaperone activity on its own.</text>
</comment>
<evidence type="ECO:0000256" key="4">
    <source>
        <dbReference type="ARBA" id="ARBA00016902"/>
    </source>
</evidence>
<comment type="subcellular location">
    <subcellularLocation>
        <location evidence="12">Cytoplasm</location>
    </subcellularLocation>
    <text evidence="12">About half TF is bound to the ribosome near the polypeptide exit tunnel while the other half is free in the cytoplasm.</text>
</comment>
<organism evidence="16 17">
    <name type="scientific">Jiella flava</name>
    <dbReference type="NCBI Taxonomy" id="2816857"/>
    <lineage>
        <taxon>Bacteria</taxon>
        <taxon>Pseudomonadati</taxon>
        <taxon>Pseudomonadota</taxon>
        <taxon>Alphaproteobacteria</taxon>
        <taxon>Hyphomicrobiales</taxon>
        <taxon>Aurantimonadaceae</taxon>
        <taxon>Jiella</taxon>
    </lineage>
</organism>
<dbReference type="GO" id="GO:0051083">
    <property type="term" value="P:'de novo' cotranslational protein folding"/>
    <property type="evidence" value="ECO:0007669"/>
    <property type="project" value="TreeGrafter"/>
</dbReference>
<evidence type="ECO:0000256" key="1">
    <source>
        <dbReference type="ARBA" id="ARBA00000971"/>
    </source>
</evidence>
<dbReference type="AlphaFoldDB" id="A0A939JXJ3"/>
<dbReference type="Pfam" id="PF00254">
    <property type="entry name" value="FKBP_C"/>
    <property type="match status" value="1"/>
</dbReference>
<evidence type="ECO:0000256" key="14">
    <source>
        <dbReference type="RuleBase" id="RU003914"/>
    </source>
</evidence>
<dbReference type="InterPro" id="IPR037041">
    <property type="entry name" value="Trigger_fac_C_sf"/>
</dbReference>
<proteinExistence type="inferred from homology"/>
<dbReference type="SUPFAM" id="SSF102735">
    <property type="entry name" value="Trigger factor ribosome-binding domain"/>
    <property type="match status" value="1"/>
</dbReference>
<reference evidence="16" key="1">
    <citation type="submission" date="2021-03" db="EMBL/GenBank/DDBJ databases">
        <title>Whole genome sequence of Jiella sp. CQZ9-1.</title>
        <authorList>
            <person name="Tuo L."/>
        </authorList>
    </citation>
    <scope>NUCLEOTIDE SEQUENCE</scope>
    <source>
        <strain evidence="16">CQZ9-1</strain>
    </source>
</reference>
<dbReference type="InterPro" id="IPR005215">
    <property type="entry name" value="Trig_fac"/>
</dbReference>
<dbReference type="GO" id="GO:0003755">
    <property type="term" value="F:peptidyl-prolyl cis-trans isomerase activity"/>
    <property type="evidence" value="ECO:0007669"/>
    <property type="project" value="UniProtKB-UniRule"/>
</dbReference>
<keyword evidence="6 12" id="KW-0697">Rotamase</keyword>
<comment type="catalytic activity">
    <reaction evidence="1 12 13">
        <text>[protein]-peptidylproline (omega=180) = [protein]-peptidylproline (omega=0)</text>
        <dbReference type="Rhea" id="RHEA:16237"/>
        <dbReference type="Rhea" id="RHEA-COMP:10747"/>
        <dbReference type="Rhea" id="RHEA-COMP:10748"/>
        <dbReference type="ChEBI" id="CHEBI:83833"/>
        <dbReference type="ChEBI" id="CHEBI:83834"/>
        <dbReference type="EC" id="5.2.1.8"/>
    </reaction>
</comment>
<evidence type="ECO:0000256" key="8">
    <source>
        <dbReference type="ARBA" id="ARBA00023235"/>
    </source>
</evidence>
<dbReference type="EMBL" id="JAFMPP010000010">
    <property type="protein sequence ID" value="MBO0663426.1"/>
    <property type="molecule type" value="Genomic_DNA"/>
</dbReference>
<protein>
    <recommendedName>
        <fullName evidence="4 12">Trigger factor</fullName>
        <shortName evidence="12">TF</shortName>
        <ecNumber evidence="3 12">5.2.1.8</ecNumber>
    </recommendedName>
    <alternativeName>
        <fullName evidence="11 12">PPIase</fullName>
    </alternativeName>
</protein>
<dbReference type="RefSeq" id="WP_207258204.1">
    <property type="nucleotide sequence ID" value="NZ_JAFMPP010000010.1"/>
</dbReference>
<dbReference type="EC" id="5.2.1.8" evidence="3 12"/>
<keyword evidence="5 12" id="KW-0132">Cell division</keyword>
<dbReference type="GO" id="GO:0043335">
    <property type="term" value="P:protein unfolding"/>
    <property type="evidence" value="ECO:0007669"/>
    <property type="project" value="TreeGrafter"/>
</dbReference>
<evidence type="ECO:0000256" key="10">
    <source>
        <dbReference type="ARBA" id="ARBA00024849"/>
    </source>
</evidence>
<dbReference type="SUPFAM" id="SSF54534">
    <property type="entry name" value="FKBP-like"/>
    <property type="match status" value="1"/>
</dbReference>
<sequence>MQVTETKAEGLKREIEIVVPASDLEARLQTRLFEAKDKVQLKGFRPGKVPVNHLRKMYGKSLMAEIVNEILNETPGSVMAERNERAAMRPEIAMTEDEAEADKVLNGQSDFKFTVSYETLPQFEIKDTSGIKIERPIVEVSEAEVSEQVERIAENARVYEEKDGAAETGDKLTIDFVGKIDGEAFEGGSAEGADLVIGSGRFIPGFEEQLVGAKAGDEKTLDVTFPEDYGADHLAGKAAKFDVTVKAVSAPTETAIDDEMAKKLGLESLEKLQEIVRDQIQSQYGMATRQKVKRQLLDALDKEYDFPLPEKLVEAEFDNIWTQVQRELNDNGKTFEDEETTEEKARADYRRLAERRVRLGLVLSQIGETAGVQVAEEELQRAVFEQMQRFPGQEQEILKMLQENPEAIQSIRAPLYEEKVVDHLLGQVDVTDKTVTKEELMAEDEAEDGALAAS</sequence>
<evidence type="ECO:0000313" key="17">
    <source>
        <dbReference type="Proteomes" id="UP000664122"/>
    </source>
</evidence>
<dbReference type="InterPro" id="IPR027304">
    <property type="entry name" value="Trigger_fact/SurA_dom_sf"/>
</dbReference>
<feature type="domain" description="PPIase FKBP-type" evidence="15">
    <location>
        <begin position="169"/>
        <end position="231"/>
    </location>
</feature>
<dbReference type="GO" id="GO:0043022">
    <property type="term" value="F:ribosome binding"/>
    <property type="evidence" value="ECO:0007669"/>
    <property type="project" value="TreeGrafter"/>
</dbReference>
<keyword evidence="9 12" id="KW-0131">Cell cycle</keyword>
<comment type="caution">
    <text evidence="16">The sequence shown here is derived from an EMBL/GenBank/DDBJ whole genome shotgun (WGS) entry which is preliminary data.</text>
</comment>
<dbReference type="InterPro" id="IPR001179">
    <property type="entry name" value="PPIase_FKBP_dom"/>
</dbReference>
<evidence type="ECO:0000256" key="3">
    <source>
        <dbReference type="ARBA" id="ARBA00013194"/>
    </source>
</evidence>
<dbReference type="GO" id="GO:0005737">
    <property type="term" value="C:cytoplasm"/>
    <property type="evidence" value="ECO:0007669"/>
    <property type="project" value="UniProtKB-SubCell"/>
</dbReference>
<dbReference type="GO" id="GO:0015031">
    <property type="term" value="P:protein transport"/>
    <property type="evidence" value="ECO:0007669"/>
    <property type="project" value="UniProtKB-UniRule"/>
</dbReference>
<accession>A0A939JXJ3</accession>
<dbReference type="HAMAP" id="MF_00303">
    <property type="entry name" value="Trigger_factor_Tig"/>
    <property type="match status" value="1"/>
</dbReference>
<keyword evidence="12" id="KW-0963">Cytoplasm</keyword>
<dbReference type="Gene3D" id="3.30.70.1050">
    <property type="entry name" value="Trigger factor ribosome-binding domain"/>
    <property type="match status" value="1"/>
</dbReference>
<evidence type="ECO:0000256" key="9">
    <source>
        <dbReference type="ARBA" id="ARBA00023306"/>
    </source>
</evidence>